<evidence type="ECO:0000256" key="1">
    <source>
        <dbReference type="ARBA" id="ARBA00004613"/>
    </source>
</evidence>
<evidence type="ECO:0000256" key="5">
    <source>
        <dbReference type="ARBA" id="ARBA00023157"/>
    </source>
</evidence>
<dbReference type="SMART" id="SM00204">
    <property type="entry name" value="TGFB"/>
    <property type="match status" value="1"/>
</dbReference>
<comment type="subcellular location">
    <subcellularLocation>
        <location evidence="1">Secreted</location>
    </subcellularLocation>
</comment>
<evidence type="ECO:0000256" key="7">
    <source>
        <dbReference type="SAM" id="SignalP"/>
    </source>
</evidence>
<dbReference type="GO" id="GO:0005125">
    <property type="term" value="F:cytokine activity"/>
    <property type="evidence" value="ECO:0007669"/>
    <property type="project" value="TreeGrafter"/>
</dbReference>
<keyword evidence="3" id="KW-0964">Secreted</keyword>
<evidence type="ECO:0000256" key="3">
    <source>
        <dbReference type="ARBA" id="ARBA00022525"/>
    </source>
</evidence>
<dbReference type="GO" id="GO:0008083">
    <property type="term" value="F:growth factor activity"/>
    <property type="evidence" value="ECO:0007669"/>
    <property type="project" value="UniProtKB-KW"/>
</dbReference>
<proteinExistence type="inferred from homology"/>
<feature type="chain" id="PRO_5036482290" description="TGF-beta family profile domain-containing protein" evidence="7">
    <location>
        <begin position="33"/>
        <end position="265"/>
    </location>
</feature>
<dbReference type="SUPFAM" id="SSF57501">
    <property type="entry name" value="Cystine-knot cytokines"/>
    <property type="match status" value="2"/>
</dbReference>
<dbReference type="GO" id="GO:0005615">
    <property type="term" value="C:extracellular space"/>
    <property type="evidence" value="ECO:0007669"/>
    <property type="project" value="TreeGrafter"/>
</dbReference>
<dbReference type="PROSITE" id="PS51362">
    <property type="entry name" value="TGF_BETA_2"/>
    <property type="match status" value="1"/>
</dbReference>
<dbReference type="InterPro" id="IPR029034">
    <property type="entry name" value="Cystine-knot_cytokine"/>
</dbReference>
<comment type="similarity">
    <text evidence="2 6">Belongs to the TGF-beta family.</text>
</comment>
<dbReference type="PROSITE" id="PS00250">
    <property type="entry name" value="TGF_BETA_1"/>
    <property type="match status" value="1"/>
</dbReference>
<dbReference type="Proteomes" id="UP000075882">
    <property type="component" value="Unassembled WGS sequence"/>
</dbReference>
<keyword evidence="5" id="KW-1015">Disulfide bond</keyword>
<dbReference type="FunFam" id="2.10.90.10:FF:000068">
    <property type="entry name" value="AGAP000342-PA"/>
    <property type="match status" value="1"/>
</dbReference>
<evidence type="ECO:0000313" key="9">
    <source>
        <dbReference type="EnsemblMetazoa" id="ACOM038752-PA.1"/>
    </source>
</evidence>
<dbReference type="Gene3D" id="2.10.90.10">
    <property type="entry name" value="Cystine-knot cytokines"/>
    <property type="match status" value="1"/>
</dbReference>
<feature type="signal peptide" evidence="7">
    <location>
        <begin position="1"/>
        <end position="32"/>
    </location>
</feature>
<evidence type="ECO:0000256" key="2">
    <source>
        <dbReference type="ARBA" id="ARBA00006656"/>
    </source>
</evidence>
<evidence type="ECO:0000256" key="6">
    <source>
        <dbReference type="RuleBase" id="RU000354"/>
    </source>
</evidence>
<evidence type="ECO:0000256" key="4">
    <source>
        <dbReference type="ARBA" id="ARBA00023030"/>
    </source>
</evidence>
<dbReference type="InterPro" id="IPR017948">
    <property type="entry name" value="TGFb_CS"/>
</dbReference>
<sequence>MWPVATGQLSVPANVVSMVVACLVVGLGSTDGETIPGHQFFTFPSLNSIPSSMDGTMRVYNATLWIRLELKLKPKSKANKGTGSMAGTDSHWNIHGGNKVLVLWVFRIINGSKPAETMSKEEVRRLRRRALDCTGAPNEQCCKQKFYVDFKALKWDDWIIRPHGYYANYCKGSCHLADRFSSEYHYVIDQYRRQGGAGNRGLGKMHHKAGGGGGGGAGGGAGLAGIHQCCAPVKYSPMSLIFYGPDGRIIKQDLAKMIVEECGCP</sequence>
<feature type="domain" description="TGF-beta family profile" evidence="8">
    <location>
        <begin position="125"/>
        <end position="265"/>
    </location>
</feature>
<name>A0A8W7PVP0_ANOCL</name>
<dbReference type="InterPro" id="IPR015615">
    <property type="entry name" value="TGF-beta-rel"/>
</dbReference>
<protein>
    <recommendedName>
        <fullName evidence="8">TGF-beta family profile domain-containing protein</fullName>
    </recommendedName>
</protein>
<dbReference type="CDD" id="cd13752">
    <property type="entry name" value="TGF_beta_INHB"/>
    <property type="match status" value="1"/>
</dbReference>
<reference evidence="9" key="1">
    <citation type="submission" date="2022-08" db="UniProtKB">
        <authorList>
            <consortium name="EnsemblMetazoa"/>
        </authorList>
    </citation>
    <scope>IDENTIFICATION</scope>
</reference>
<dbReference type="EnsemblMetazoa" id="ACOM038752-RA">
    <property type="protein sequence ID" value="ACOM038752-PA.1"/>
    <property type="gene ID" value="ACOM038752"/>
</dbReference>
<dbReference type="AlphaFoldDB" id="A0A8W7PVP0"/>
<keyword evidence="7" id="KW-0732">Signal</keyword>
<evidence type="ECO:0000259" key="8">
    <source>
        <dbReference type="PROSITE" id="PS51362"/>
    </source>
</evidence>
<dbReference type="Pfam" id="PF00019">
    <property type="entry name" value="TGF_beta"/>
    <property type="match status" value="1"/>
</dbReference>
<keyword evidence="4 6" id="KW-0339">Growth factor</keyword>
<dbReference type="VEuPathDB" id="VectorBase:ACON2_037595"/>
<accession>A0A8W7PVP0</accession>
<organism evidence="9">
    <name type="scientific">Anopheles coluzzii</name>
    <name type="common">African malaria mosquito</name>
    <dbReference type="NCBI Taxonomy" id="1518534"/>
    <lineage>
        <taxon>Eukaryota</taxon>
        <taxon>Metazoa</taxon>
        <taxon>Ecdysozoa</taxon>
        <taxon>Arthropoda</taxon>
        <taxon>Hexapoda</taxon>
        <taxon>Insecta</taxon>
        <taxon>Pterygota</taxon>
        <taxon>Neoptera</taxon>
        <taxon>Endopterygota</taxon>
        <taxon>Diptera</taxon>
        <taxon>Nematocera</taxon>
        <taxon>Culicoidea</taxon>
        <taxon>Culicidae</taxon>
        <taxon>Anophelinae</taxon>
        <taxon>Anopheles</taxon>
    </lineage>
</organism>
<dbReference type="PANTHER" id="PTHR11848:SF309">
    <property type="entry name" value="INHIBIN BETA CHAIN"/>
    <property type="match status" value="1"/>
</dbReference>
<dbReference type="InterPro" id="IPR001839">
    <property type="entry name" value="TGF-b_C"/>
</dbReference>
<dbReference type="PANTHER" id="PTHR11848">
    <property type="entry name" value="TGF-BETA FAMILY"/>
    <property type="match status" value="1"/>
</dbReference>